<gene>
    <name evidence="2" type="ORF">H8876_08810</name>
</gene>
<comment type="caution">
    <text evidence="2">The sequence shown here is derived from an EMBL/GenBank/DDBJ whole genome shotgun (WGS) entry which is preliminary data.</text>
</comment>
<dbReference type="RefSeq" id="WP_177264268.1">
    <property type="nucleotide sequence ID" value="NZ_JACRWC010000108.1"/>
</dbReference>
<evidence type="ECO:0000259" key="1">
    <source>
        <dbReference type="Pfam" id="PF01966"/>
    </source>
</evidence>
<accession>A0A923SMA3</accession>
<dbReference type="SUPFAM" id="SSF109604">
    <property type="entry name" value="HD-domain/PDEase-like"/>
    <property type="match status" value="1"/>
</dbReference>
<evidence type="ECO:0000313" key="3">
    <source>
        <dbReference type="Proteomes" id="UP000644115"/>
    </source>
</evidence>
<dbReference type="AlphaFoldDB" id="A0A923SMA3"/>
<protein>
    <submittedName>
        <fullName evidence="2">HD domain-containing protein</fullName>
    </submittedName>
</protein>
<evidence type="ECO:0000313" key="2">
    <source>
        <dbReference type="EMBL" id="MBC6000098.1"/>
    </source>
</evidence>
<dbReference type="Gene3D" id="1.10.3210.10">
    <property type="entry name" value="Hypothetical protein af1432"/>
    <property type="match status" value="1"/>
</dbReference>
<organism evidence="2 3">
    <name type="scientific">Lentihominibacter faecis</name>
    <dbReference type="NCBI Taxonomy" id="2764712"/>
    <lineage>
        <taxon>Bacteria</taxon>
        <taxon>Bacillati</taxon>
        <taxon>Bacillota</taxon>
        <taxon>Clostridia</taxon>
        <taxon>Peptostreptococcales</taxon>
        <taxon>Anaerovoracaceae</taxon>
        <taxon>Lentihominibacter</taxon>
    </lineage>
</organism>
<dbReference type="CDD" id="cd00077">
    <property type="entry name" value="HDc"/>
    <property type="match status" value="1"/>
</dbReference>
<dbReference type="EMBL" id="JACRWC010000108">
    <property type="protein sequence ID" value="MBC6000098.1"/>
    <property type="molecule type" value="Genomic_DNA"/>
</dbReference>
<feature type="domain" description="HD" evidence="1">
    <location>
        <begin position="24"/>
        <end position="115"/>
    </location>
</feature>
<proteinExistence type="predicted"/>
<sequence length="179" mass="20590">MKHPTTEECLKLLEEYGTPTRVKGHCRAVADTACRIGRALNRHGHHFDLELVNAAGLLHDIARVKEHHWDVGADFAEKLGYVQEAAIIRVHMTYSPFHPITQATETDLVCLADRLVKEDRYVGIDERVQYIIDKAVRNGHPEAEPRILEKKEELKEFVHEIEVEIHMTVDELMKYGYAE</sequence>
<keyword evidence="3" id="KW-1185">Reference proteome</keyword>
<name>A0A923SMA3_9FIRM</name>
<dbReference type="InterPro" id="IPR003607">
    <property type="entry name" value="HD/PDEase_dom"/>
</dbReference>
<dbReference type="Proteomes" id="UP000644115">
    <property type="component" value="Unassembled WGS sequence"/>
</dbReference>
<dbReference type="Pfam" id="PF01966">
    <property type="entry name" value="HD"/>
    <property type="match status" value="1"/>
</dbReference>
<dbReference type="InterPro" id="IPR006674">
    <property type="entry name" value="HD_domain"/>
</dbReference>
<reference evidence="2" key="1">
    <citation type="submission" date="2020-08" db="EMBL/GenBank/DDBJ databases">
        <authorList>
            <person name="Liu C."/>
            <person name="Sun Q."/>
        </authorList>
    </citation>
    <scope>NUCLEOTIDE SEQUENCE</scope>
    <source>
        <strain evidence="2">BX16</strain>
    </source>
</reference>